<dbReference type="InterPro" id="IPR036282">
    <property type="entry name" value="Glutathione-S-Trfase_C_sf"/>
</dbReference>
<dbReference type="PANTHER" id="PTHR44051">
    <property type="entry name" value="GLUTATHIONE S-TRANSFERASE-RELATED"/>
    <property type="match status" value="1"/>
</dbReference>
<dbReference type="SFLD" id="SFLDG01151">
    <property type="entry name" value="Main.2:_Nu-like"/>
    <property type="match status" value="1"/>
</dbReference>
<dbReference type="InterPro" id="IPR025444">
    <property type="entry name" value="Monooxy_af470"/>
</dbReference>
<dbReference type="InterPro" id="IPR010987">
    <property type="entry name" value="Glutathione-S-Trfase_C-like"/>
</dbReference>
<keyword evidence="3" id="KW-1133">Transmembrane helix</keyword>
<feature type="region of interest" description="Disordered" evidence="2">
    <location>
        <begin position="509"/>
        <end position="536"/>
    </location>
</feature>
<dbReference type="SFLD" id="SFLDS00019">
    <property type="entry name" value="Glutathione_Transferase_(cytos"/>
    <property type="match status" value="1"/>
</dbReference>
<dbReference type="Gene3D" id="3.40.30.10">
    <property type="entry name" value="Glutaredoxin"/>
    <property type="match status" value="1"/>
</dbReference>
<evidence type="ECO:0000259" key="5">
    <source>
        <dbReference type="PROSITE" id="PS50405"/>
    </source>
</evidence>
<dbReference type="FunFam" id="3.40.30.10:FF:000172">
    <property type="entry name" value="Glutathione S-transferase GstA"/>
    <property type="match status" value="1"/>
</dbReference>
<dbReference type="Proteomes" id="UP001324427">
    <property type="component" value="Unassembled WGS sequence"/>
</dbReference>
<name>A0AAV9JTF5_9PEZI</name>
<dbReference type="Gene3D" id="1.20.1050.10">
    <property type="match status" value="1"/>
</dbReference>
<protein>
    <recommendedName>
        <fullName evidence="8">Glutathione S-transferase</fullName>
    </recommendedName>
</protein>
<feature type="compositionally biased region" description="Basic and acidic residues" evidence="2">
    <location>
        <begin position="523"/>
        <end position="536"/>
    </location>
</feature>
<dbReference type="InterPro" id="IPR004045">
    <property type="entry name" value="Glutathione_S-Trfase_N"/>
</dbReference>
<gene>
    <name evidence="6" type="ORF">LTR36_009469</name>
</gene>
<dbReference type="CDD" id="cd03048">
    <property type="entry name" value="GST_N_Ure2p_like"/>
    <property type="match status" value="1"/>
</dbReference>
<accession>A0AAV9JTF5</accession>
<dbReference type="Pfam" id="PF13826">
    <property type="entry name" value="Monooxy_af470-like"/>
    <property type="match status" value="1"/>
</dbReference>
<dbReference type="PROSITE" id="PS50404">
    <property type="entry name" value="GST_NTER"/>
    <property type="match status" value="1"/>
</dbReference>
<organism evidence="6 7">
    <name type="scientific">Oleoguttula mirabilis</name>
    <dbReference type="NCBI Taxonomy" id="1507867"/>
    <lineage>
        <taxon>Eukaryota</taxon>
        <taxon>Fungi</taxon>
        <taxon>Dikarya</taxon>
        <taxon>Ascomycota</taxon>
        <taxon>Pezizomycotina</taxon>
        <taxon>Dothideomycetes</taxon>
        <taxon>Dothideomycetidae</taxon>
        <taxon>Mycosphaerellales</taxon>
        <taxon>Teratosphaeriaceae</taxon>
        <taxon>Oleoguttula</taxon>
    </lineage>
</organism>
<keyword evidence="7" id="KW-1185">Reference proteome</keyword>
<feature type="domain" description="GST N-terminal" evidence="4">
    <location>
        <begin position="282"/>
        <end position="368"/>
    </location>
</feature>
<evidence type="ECO:0000313" key="6">
    <source>
        <dbReference type="EMBL" id="KAK4548559.1"/>
    </source>
</evidence>
<reference evidence="6 7" key="1">
    <citation type="submission" date="2021-11" db="EMBL/GenBank/DDBJ databases">
        <title>Black yeast isolated from Biological Soil Crust.</title>
        <authorList>
            <person name="Kurbessoian T."/>
        </authorList>
    </citation>
    <scope>NUCLEOTIDE SEQUENCE [LARGE SCALE GENOMIC DNA]</scope>
    <source>
        <strain evidence="6 7">CCFEE 5522</strain>
    </source>
</reference>
<evidence type="ECO:0000256" key="1">
    <source>
        <dbReference type="ARBA" id="ARBA00007409"/>
    </source>
</evidence>
<dbReference type="SUPFAM" id="SSF47616">
    <property type="entry name" value="GST C-terminal domain-like"/>
    <property type="match status" value="1"/>
</dbReference>
<dbReference type="InterPro" id="IPR040079">
    <property type="entry name" value="Glutathione_S-Trfase"/>
</dbReference>
<evidence type="ECO:0000259" key="4">
    <source>
        <dbReference type="PROSITE" id="PS50404"/>
    </source>
</evidence>
<dbReference type="Pfam" id="PF14497">
    <property type="entry name" value="GST_C_3"/>
    <property type="match status" value="1"/>
</dbReference>
<evidence type="ECO:0008006" key="8">
    <source>
        <dbReference type="Google" id="ProtNLM"/>
    </source>
</evidence>
<keyword evidence="3" id="KW-0812">Transmembrane</keyword>
<dbReference type="EMBL" id="JAVFHQ010000007">
    <property type="protein sequence ID" value="KAK4548559.1"/>
    <property type="molecule type" value="Genomic_DNA"/>
</dbReference>
<dbReference type="InterPro" id="IPR004046">
    <property type="entry name" value="GST_C"/>
</dbReference>
<comment type="caution">
    <text evidence="6">The sequence shown here is derived from an EMBL/GenBank/DDBJ whole genome shotgun (WGS) entry which is preliminary data.</text>
</comment>
<evidence type="ECO:0000256" key="2">
    <source>
        <dbReference type="SAM" id="MobiDB-lite"/>
    </source>
</evidence>
<evidence type="ECO:0000256" key="3">
    <source>
        <dbReference type="SAM" id="Phobius"/>
    </source>
</evidence>
<evidence type="ECO:0000313" key="7">
    <source>
        <dbReference type="Proteomes" id="UP001324427"/>
    </source>
</evidence>
<feature type="domain" description="GST C-terminal" evidence="5">
    <location>
        <begin position="378"/>
        <end position="501"/>
    </location>
</feature>
<dbReference type="PANTHER" id="PTHR44051:SF8">
    <property type="entry name" value="GLUTATHIONE S-TRANSFERASE GSTA"/>
    <property type="match status" value="1"/>
</dbReference>
<feature type="transmembrane region" description="Helical" evidence="3">
    <location>
        <begin position="36"/>
        <end position="53"/>
    </location>
</feature>
<dbReference type="Pfam" id="PF13409">
    <property type="entry name" value="GST_N_2"/>
    <property type="match status" value="1"/>
</dbReference>
<dbReference type="InterPro" id="IPR036249">
    <property type="entry name" value="Thioredoxin-like_sf"/>
</dbReference>
<sequence>MTYDAIFEPLASRPTSQYLNNASGILLALLRDNFTIPTWLAFGAIFQGLVCLLPYRNVVLVLPVALFLTFKLAHTVLMSCGFIKNPYMDGVIIGRTTPIFPNEKGIQGSPAGVGIRAIMVSVRSNHALGMFGPGYQAVDDFFKGMSRELSKDATKYGFLGNTGYLSCTDRGVSSEFMSMVYFESLEKLHEYAHGKLHTETMEWWHRTGEKYKHISIMHEIFVAPKKHREAIYLNYHPIGLGATSKEVTIGEQKVWMSPLVRVISSRPLYYQKSRRALEMASESDIHLYTTQTPNGIKISITLEELGLPYQSTKIDISKNTQKEQWFLDINPNGRIPAMTDKFTDGEPIRVFESGSIMQYLVARYDKDYKISFPPGSRDFIEMTNWLFFMNAGVGPMQGQANHFTRYAPENIPYGISRYQNETRRLYGVLDKHLSDTKADYLVGGKCTIADISHWGWISAAGWAGIEIEDFPFLKAWEDRMWARPAVQRGANVPDPYKMKELLADKERMERHAAQSREWVQQGMKDDAEKNKARTGK</sequence>
<feature type="transmembrane region" description="Helical" evidence="3">
    <location>
        <begin position="60"/>
        <end position="78"/>
    </location>
</feature>
<dbReference type="PROSITE" id="PS50405">
    <property type="entry name" value="GST_CTER"/>
    <property type="match status" value="1"/>
</dbReference>
<comment type="similarity">
    <text evidence="1">Belongs to the GST superfamily.</text>
</comment>
<dbReference type="SFLD" id="SFLDG00358">
    <property type="entry name" value="Main_(cytGST)"/>
    <property type="match status" value="1"/>
</dbReference>
<keyword evidence="3" id="KW-0472">Membrane</keyword>
<dbReference type="SUPFAM" id="SSF52833">
    <property type="entry name" value="Thioredoxin-like"/>
    <property type="match status" value="1"/>
</dbReference>
<dbReference type="AlphaFoldDB" id="A0AAV9JTF5"/>
<proteinExistence type="inferred from homology"/>